<keyword evidence="2" id="KW-0472">Membrane</keyword>
<evidence type="ECO:0000256" key="1">
    <source>
        <dbReference type="SAM" id="MobiDB-lite"/>
    </source>
</evidence>
<evidence type="ECO:0000313" key="4">
    <source>
        <dbReference type="EMBL" id="CAB4555173.1"/>
    </source>
</evidence>
<feature type="transmembrane region" description="Helical" evidence="2">
    <location>
        <begin position="112"/>
        <end position="133"/>
    </location>
</feature>
<sequence>MQPLERALRQLPQQMPMCRHPPRAARGRAVPGQACTTRAAPQRGPPVQPRCMLGSPDTASNLIETTTELLVSKSPAAGWANFRSQPAFLQGLVWVFALPVAVWLWASACRSARAAAFCFAAILTLGCLAIPFLGGPTEESVRTTAAGNSTSDQTISPQPPKTTSPTSTPGQPTAAPATTPLTVPPTSPLATLPPVTSPPIMSPPAADSPSTQSGNAAQLLSQVSVRDETSDSGYDRDLFNHWIDANGDGCDTRCEVLKVERLPSVAGLSNGGWLSLYDGKVTDNPSEFDIDHLVALGEAWRSGASEWDGARRQAFANDLDDPRALIAVSASSNRSKSDRDPSSWQPPDKAYWCTYVTDWMAVKLKWGLAVDPIEFTALQSIVEGC</sequence>
<feature type="domain" description="GmrSD restriction endonucleases C-terminal" evidence="3">
    <location>
        <begin position="282"/>
        <end position="370"/>
    </location>
</feature>
<evidence type="ECO:0000256" key="2">
    <source>
        <dbReference type="SAM" id="Phobius"/>
    </source>
</evidence>
<protein>
    <submittedName>
        <fullName evidence="4">Unannotated protein</fullName>
    </submittedName>
</protein>
<dbReference type="PANTHER" id="PTHR24094">
    <property type="entry name" value="SECRETED PROTEIN"/>
    <property type="match status" value="1"/>
</dbReference>
<name>A0A6J6CYA7_9ZZZZ</name>
<proteinExistence type="predicted"/>
<feature type="transmembrane region" description="Helical" evidence="2">
    <location>
        <begin position="87"/>
        <end position="106"/>
    </location>
</feature>
<dbReference type="AlphaFoldDB" id="A0A6J6CYA7"/>
<reference evidence="4" key="1">
    <citation type="submission" date="2020-05" db="EMBL/GenBank/DDBJ databases">
        <authorList>
            <person name="Chiriac C."/>
            <person name="Salcher M."/>
            <person name="Ghai R."/>
            <person name="Kavagutti S V."/>
        </authorList>
    </citation>
    <scope>NUCLEOTIDE SEQUENCE</scope>
</reference>
<dbReference type="Pfam" id="PF07510">
    <property type="entry name" value="GmrSD_C"/>
    <property type="match status" value="1"/>
</dbReference>
<dbReference type="PANTHER" id="PTHR24094:SF15">
    <property type="entry name" value="AMP-DEPENDENT SYNTHETASE_LIGASE DOMAIN-CONTAINING PROTEIN-RELATED"/>
    <property type="match status" value="1"/>
</dbReference>
<keyword evidence="2" id="KW-1133">Transmembrane helix</keyword>
<dbReference type="InterPro" id="IPR011089">
    <property type="entry name" value="GmrSD_C"/>
</dbReference>
<organism evidence="4">
    <name type="scientific">freshwater metagenome</name>
    <dbReference type="NCBI Taxonomy" id="449393"/>
    <lineage>
        <taxon>unclassified sequences</taxon>
        <taxon>metagenomes</taxon>
        <taxon>ecological metagenomes</taxon>
    </lineage>
</organism>
<dbReference type="EMBL" id="CAEZSF010000255">
    <property type="protein sequence ID" value="CAB4555173.1"/>
    <property type="molecule type" value="Genomic_DNA"/>
</dbReference>
<accession>A0A6J6CYA7</accession>
<evidence type="ECO:0000259" key="3">
    <source>
        <dbReference type="Pfam" id="PF07510"/>
    </source>
</evidence>
<feature type="region of interest" description="Disordered" evidence="1">
    <location>
        <begin position="138"/>
        <end position="215"/>
    </location>
</feature>
<keyword evidence="2" id="KW-0812">Transmembrane</keyword>
<feature type="compositionally biased region" description="Polar residues" evidence="1">
    <location>
        <begin position="142"/>
        <end position="155"/>
    </location>
</feature>
<feature type="compositionally biased region" description="Low complexity" evidence="1">
    <location>
        <begin position="163"/>
        <end position="181"/>
    </location>
</feature>
<gene>
    <name evidence="4" type="ORF">UFOPK1358_01868</name>
</gene>